<feature type="region of interest" description="Disordered" evidence="1">
    <location>
        <begin position="204"/>
        <end position="223"/>
    </location>
</feature>
<gene>
    <name evidence="2" type="ORF">LWI29_024703</name>
</gene>
<keyword evidence="3" id="KW-1185">Reference proteome</keyword>
<organism evidence="2 3">
    <name type="scientific">Acer saccharum</name>
    <name type="common">Sugar maple</name>
    <dbReference type="NCBI Taxonomy" id="4024"/>
    <lineage>
        <taxon>Eukaryota</taxon>
        <taxon>Viridiplantae</taxon>
        <taxon>Streptophyta</taxon>
        <taxon>Embryophyta</taxon>
        <taxon>Tracheophyta</taxon>
        <taxon>Spermatophyta</taxon>
        <taxon>Magnoliopsida</taxon>
        <taxon>eudicotyledons</taxon>
        <taxon>Gunneridae</taxon>
        <taxon>Pentapetalae</taxon>
        <taxon>rosids</taxon>
        <taxon>malvids</taxon>
        <taxon>Sapindales</taxon>
        <taxon>Sapindaceae</taxon>
        <taxon>Hippocastanoideae</taxon>
        <taxon>Acereae</taxon>
        <taxon>Acer</taxon>
    </lineage>
</organism>
<proteinExistence type="predicted"/>
<protein>
    <submittedName>
        <fullName evidence="2">Uncharacterized protein</fullName>
    </submittedName>
</protein>
<evidence type="ECO:0000313" key="3">
    <source>
        <dbReference type="Proteomes" id="UP001168877"/>
    </source>
</evidence>
<reference evidence="2" key="2">
    <citation type="submission" date="2023-06" db="EMBL/GenBank/DDBJ databases">
        <authorList>
            <person name="Swenson N.G."/>
            <person name="Wegrzyn J.L."/>
            <person name="Mcevoy S.L."/>
        </authorList>
    </citation>
    <scope>NUCLEOTIDE SEQUENCE</scope>
    <source>
        <strain evidence="2">NS2018</strain>
        <tissue evidence="2">Leaf</tissue>
    </source>
</reference>
<dbReference type="AlphaFoldDB" id="A0AA39RQK0"/>
<evidence type="ECO:0000256" key="1">
    <source>
        <dbReference type="SAM" id="MobiDB-lite"/>
    </source>
</evidence>
<name>A0AA39RQK0_ACESA</name>
<comment type="caution">
    <text evidence="2">The sequence shown here is derived from an EMBL/GenBank/DDBJ whole genome shotgun (WGS) entry which is preliminary data.</text>
</comment>
<reference evidence="2" key="1">
    <citation type="journal article" date="2022" name="Plant J.">
        <title>Strategies of tolerance reflected in two North American maple genomes.</title>
        <authorList>
            <person name="McEvoy S.L."/>
            <person name="Sezen U.U."/>
            <person name="Trouern-Trend A."/>
            <person name="McMahon S.M."/>
            <person name="Schaberg P.G."/>
            <person name="Yang J."/>
            <person name="Wegrzyn J.L."/>
            <person name="Swenson N.G."/>
        </authorList>
    </citation>
    <scope>NUCLEOTIDE SEQUENCE</scope>
    <source>
        <strain evidence="2">NS2018</strain>
    </source>
</reference>
<accession>A0AA39RQK0</accession>
<dbReference type="Proteomes" id="UP001168877">
    <property type="component" value="Unassembled WGS sequence"/>
</dbReference>
<sequence>MVSSAALDEYHKYYEILESIELMYYEEPIYGELAYSTKNQEEWKKVVLEGSRSSRIPMEVKTSSKNRSRFSRFGVDTFSKVSDSSGREGLAAFVVDSFRGKEEEDESCDLISIALTVHQAKMGKREGAPSASLAPLEPLGINRATKPLYPIEEIGEEFGLSEDNLSIGENFTSIDLLVTPAKEVPNEFTRDVLHGCFLIPSNDLPRQQVGEGSSSEKPPDSAVNRFKSFMGRRIEKDLKLHQ</sequence>
<evidence type="ECO:0000313" key="2">
    <source>
        <dbReference type="EMBL" id="KAK0576872.1"/>
    </source>
</evidence>
<dbReference type="EMBL" id="JAUESC010000386">
    <property type="protein sequence ID" value="KAK0576872.1"/>
    <property type="molecule type" value="Genomic_DNA"/>
</dbReference>